<dbReference type="SUPFAM" id="SSF47923">
    <property type="entry name" value="Ypt/Rab-GAP domain of gyp1p"/>
    <property type="match status" value="2"/>
</dbReference>
<evidence type="ECO:0000313" key="2">
    <source>
        <dbReference type="EMBL" id="KAK8896108.1"/>
    </source>
</evidence>
<dbReference type="InterPro" id="IPR035969">
    <property type="entry name" value="Rab-GAP_TBC_sf"/>
</dbReference>
<evidence type="ECO:0000259" key="1">
    <source>
        <dbReference type="PROSITE" id="PS50086"/>
    </source>
</evidence>
<sequence length="338" mass="39415">MLTDIVSLDRVQAAFQTHTFAVHDRQSAIDFLHSKDLSKSHTSRYISWMILLDGIPEDPKLWPLTFYHIIRSYRSKLDYYLSDPNKKVFNIPKCLDDKSTDAIRSDVNRAMTWFRRFAKTIGNDDNLIDDPEIETRIVRMICIMIREAPQFHYLQGYERFAFISFSLSLYFSVKIGLSLIEAEAFSVSLYRRLISLSEVASFLKNESFIMQYFSDIDGYLMSANSKMMFTLQKIPVTSVDFASNWVGVLFADNHTPLSCLLIWDHILLHQKDFKKFFNALISAHLKQVENFDDPFEQLTAIQNFGDWNVEELIDEAENQMNEPILKRTSVIGFTAFWL</sequence>
<dbReference type="Pfam" id="PF00566">
    <property type="entry name" value="RabGAP-TBC"/>
    <property type="match status" value="1"/>
</dbReference>
<reference evidence="2 3" key="1">
    <citation type="submission" date="2024-04" db="EMBL/GenBank/DDBJ databases">
        <title>Tritrichomonas musculus Genome.</title>
        <authorList>
            <person name="Alves-Ferreira E."/>
            <person name="Grigg M."/>
            <person name="Lorenzi H."/>
            <person name="Galac M."/>
        </authorList>
    </citation>
    <scope>NUCLEOTIDE SEQUENCE [LARGE SCALE GENOMIC DNA]</scope>
    <source>
        <strain evidence="2 3">EAF2021</strain>
    </source>
</reference>
<accession>A0ABR2KYB3</accession>
<proteinExistence type="predicted"/>
<name>A0ABR2KYB3_9EUKA</name>
<gene>
    <name evidence="2" type="ORF">M9Y10_013999</name>
</gene>
<protein>
    <recommendedName>
        <fullName evidence="1">Rab-GAP TBC domain-containing protein</fullName>
    </recommendedName>
</protein>
<dbReference type="Gene3D" id="1.10.472.80">
    <property type="entry name" value="Ypt/Rab-GAP domain of gyp1p, domain 3"/>
    <property type="match status" value="1"/>
</dbReference>
<organism evidence="2 3">
    <name type="scientific">Tritrichomonas musculus</name>
    <dbReference type="NCBI Taxonomy" id="1915356"/>
    <lineage>
        <taxon>Eukaryota</taxon>
        <taxon>Metamonada</taxon>
        <taxon>Parabasalia</taxon>
        <taxon>Tritrichomonadida</taxon>
        <taxon>Tritrichomonadidae</taxon>
        <taxon>Tritrichomonas</taxon>
    </lineage>
</organism>
<dbReference type="Proteomes" id="UP001470230">
    <property type="component" value="Unassembled WGS sequence"/>
</dbReference>
<feature type="domain" description="Rab-GAP TBC" evidence="1">
    <location>
        <begin position="38"/>
        <end position="270"/>
    </location>
</feature>
<dbReference type="InterPro" id="IPR000195">
    <property type="entry name" value="Rab-GAP-TBC_dom"/>
</dbReference>
<evidence type="ECO:0000313" key="3">
    <source>
        <dbReference type="Proteomes" id="UP001470230"/>
    </source>
</evidence>
<dbReference type="EMBL" id="JAPFFF010000002">
    <property type="protein sequence ID" value="KAK8896108.1"/>
    <property type="molecule type" value="Genomic_DNA"/>
</dbReference>
<keyword evidence="3" id="KW-1185">Reference proteome</keyword>
<dbReference type="PROSITE" id="PS50086">
    <property type="entry name" value="TBC_RABGAP"/>
    <property type="match status" value="1"/>
</dbReference>
<comment type="caution">
    <text evidence="2">The sequence shown here is derived from an EMBL/GenBank/DDBJ whole genome shotgun (WGS) entry which is preliminary data.</text>
</comment>